<reference evidence="2" key="1">
    <citation type="journal article" date="2020" name="Stud. Mycol.">
        <title>101 Dothideomycetes genomes: a test case for predicting lifestyles and emergence of pathogens.</title>
        <authorList>
            <person name="Haridas S."/>
            <person name="Albert R."/>
            <person name="Binder M."/>
            <person name="Bloem J."/>
            <person name="Labutti K."/>
            <person name="Salamov A."/>
            <person name="Andreopoulos B."/>
            <person name="Baker S."/>
            <person name="Barry K."/>
            <person name="Bills G."/>
            <person name="Bluhm B."/>
            <person name="Cannon C."/>
            <person name="Castanera R."/>
            <person name="Culley D."/>
            <person name="Daum C."/>
            <person name="Ezra D."/>
            <person name="Gonzalez J."/>
            <person name="Henrissat B."/>
            <person name="Kuo A."/>
            <person name="Liang C."/>
            <person name="Lipzen A."/>
            <person name="Lutzoni F."/>
            <person name="Magnuson J."/>
            <person name="Mondo S."/>
            <person name="Nolan M."/>
            <person name="Ohm R."/>
            <person name="Pangilinan J."/>
            <person name="Park H.-J."/>
            <person name="Ramirez L."/>
            <person name="Alfaro M."/>
            <person name="Sun H."/>
            <person name="Tritt A."/>
            <person name="Yoshinaga Y."/>
            <person name="Zwiers L.-H."/>
            <person name="Turgeon B."/>
            <person name="Goodwin S."/>
            <person name="Spatafora J."/>
            <person name="Crous P."/>
            <person name="Grigoriev I."/>
        </authorList>
    </citation>
    <scope>NUCLEOTIDE SEQUENCE</scope>
    <source>
        <strain evidence="2">CBS 113818</strain>
    </source>
</reference>
<name>A0A6A6ZKT6_9PLEO</name>
<proteinExistence type="predicted"/>
<evidence type="ECO:0000313" key="3">
    <source>
        <dbReference type="Proteomes" id="UP000799424"/>
    </source>
</evidence>
<evidence type="ECO:0000313" key="2">
    <source>
        <dbReference type="EMBL" id="KAF2820847.1"/>
    </source>
</evidence>
<protein>
    <submittedName>
        <fullName evidence="2">Uncharacterized protein</fullName>
    </submittedName>
</protein>
<keyword evidence="3" id="KW-1185">Reference proteome</keyword>
<feature type="region of interest" description="Disordered" evidence="1">
    <location>
        <begin position="56"/>
        <end position="100"/>
    </location>
</feature>
<feature type="compositionally biased region" description="Basic and acidic residues" evidence="1">
    <location>
        <begin position="80"/>
        <end position="100"/>
    </location>
</feature>
<gene>
    <name evidence="2" type="ORF">CC86DRAFT_386885</name>
</gene>
<dbReference type="Proteomes" id="UP000799424">
    <property type="component" value="Unassembled WGS sequence"/>
</dbReference>
<organism evidence="2 3">
    <name type="scientific">Ophiobolus disseminans</name>
    <dbReference type="NCBI Taxonomy" id="1469910"/>
    <lineage>
        <taxon>Eukaryota</taxon>
        <taxon>Fungi</taxon>
        <taxon>Dikarya</taxon>
        <taxon>Ascomycota</taxon>
        <taxon>Pezizomycotina</taxon>
        <taxon>Dothideomycetes</taxon>
        <taxon>Pleosporomycetidae</taxon>
        <taxon>Pleosporales</taxon>
        <taxon>Pleosporineae</taxon>
        <taxon>Phaeosphaeriaceae</taxon>
        <taxon>Ophiobolus</taxon>
    </lineage>
</organism>
<dbReference type="EMBL" id="MU006239">
    <property type="protein sequence ID" value="KAF2820847.1"/>
    <property type="molecule type" value="Genomic_DNA"/>
</dbReference>
<sequence>MLIAISKKLDSLLDKSTSPSNSKAITPGMPSTVSRSQDRASAKGCVEQISKTHATISIPEDAVPPPRKTQTRLRVRRRINRELRQGRENPKEERSNEPQLRDDGNSLWQWYLCHRGVSTSIRSFTKLPIVQHFNSHQPATASCSIFVIPSPPPTSAIPPSTCHSTTTLNSSIVRFYPQVLLPFSFLLVATEAAETGGKQKLVSDVESLNAAIFIDRSKDGERRAGTRKRKRWKPDG</sequence>
<feature type="compositionally biased region" description="Polar residues" evidence="1">
    <location>
        <begin position="14"/>
        <end position="35"/>
    </location>
</feature>
<dbReference type="AlphaFoldDB" id="A0A6A6ZKT6"/>
<feature type="region of interest" description="Disordered" evidence="1">
    <location>
        <begin position="13"/>
        <end position="43"/>
    </location>
</feature>
<accession>A0A6A6ZKT6</accession>
<feature type="compositionally biased region" description="Basic residues" evidence="1">
    <location>
        <begin position="69"/>
        <end position="79"/>
    </location>
</feature>
<evidence type="ECO:0000256" key="1">
    <source>
        <dbReference type="SAM" id="MobiDB-lite"/>
    </source>
</evidence>